<accession>A0A1M7ZX45</accession>
<gene>
    <name evidence="3" type="ORF">SAMN05443547_1792</name>
</gene>
<organism evidence="3 4">
    <name type="scientific">Flavobacterium cucumis</name>
    <dbReference type="NCBI Taxonomy" id="416016"/>
    <lineage>
        <taxon>Bacteria</taxon>
        <taxon>Pseudomonadati</taxon>
        <taxon>Bacteroidota</taxon>
        <taxon>Flavobacteriia</taxon>
        <taxon>Flavobacteriales</taxon>
        <taxon>Flavobacteriaceae</taxon>
        <taxon>Flavobacterium</taxon>
    </lineage>
</organism>
<dbReference type="Proteomes" id="UP000184611">
    <property type="component" value="Unassembled WGS sequence"/>
</dbReference>
<keyword evidence="4" id="KW-1185">Reference proteome</keyword>
<dbReference type="AlphaFoldDB" id="A0A1M7ZX45"/>
<feature type="signal peptide" evidence="1">
    <location>
        <begin position="1"/>
        <end position="21"/>
    </location>
</feature>
<dbReference type="InterPro" id="IPR024311">
    <property type="entry name" value="Lipocalin-like"/>
</dbReference>
<name>A0A1M7ZX45_9FLAO</name>
<evidence type="ECO:0000256" key="1">
    <source>
        <dbReference type="SAM" id="SignalP"/>
    </source>
</evidence>
<dbReference type="PROSITE" id="PS51257">
    <property type="entry name" value="PROKAR_LIPOPROTEIN"/>
    <property type="match status" value="1"/>
</dbReference>
<proteinExistence type="predicted"/>
<dbReference type="OrthoDB" id="1376397at2"/>
<dbReference type="Pfam" id="PF13648">
    <property type="entry name" value="Lipocalin_4"/>
    <property type="match status" value="1"/>
</dbReference>
<sequence>MKHIKYTLASFSILLTTLLLLSCENEPLDPAIDVSGNSSVVGSYFITAFNTSVPTDLNQDGTASSNQLNETTCFDGNYILLNPDNTFTANSKGIDITTNGTDETITCFVDPDINGTWSLSGDQLSLTYTEAGEQFTDIFTVSGSTLTLSINDGEIVGVTSTGDPVYLNADIDIIFTKQ</sequence>
<evidence type="ECO:0000313" key="3">
    <source>
        <dbReference type="EMBL" id="SHO73431.1"/>
    </source>
</evidence>
<evidence type="ECO:0000313" key="4">
    <source>
        <dbReference type="Proteomes" id="UP000184611"/>
    </source>
</evidence>
<protein>
    <submittedName>
        <fullName evidence="3">Lipocalin-like domain-containing protein</fullName>
    </submittedName>
</protein>
<dbReference type="STRING" id="416016.SAMN05443547_1792"/>
<feature type="chain" id="PRO_5013360144" evidence="1">
    <location>
        <begin position="22"/>
        <end position="178"/>
    </location>
</feature>
<reference evidence="4" key="1">
    <citation type="submission" date="2016-12" db="EMBL/GenBank/DDBJ databases">
        <authorList>
            <person name="Varghese N."/>
            <person name="Submissions S."/>
        </authorList>
    </citation>
    <scope>NUCLEOTIDE SEQUENCE [LARGE SCALE GENOMIC DNA]</scope>
    <source>
        <strain evidence="4">DSM 18830</strain>
    </source>
</reference>
<feature type="domain" description="Lipocalin-like" evidence="2">
    <location>
        <begin position="41"/>
        <end position="148"/>
    </location>
</feature>
<evidence type="ECO:0000259" key="2">
    <source>
        <dbReference type="Pfam" id="PF13648"/>
    </source>
</evidence>
<keyword evidence="1" id="KW-0732">Signal</keyword>
<dbReference type="EMBL" id="FRYK01000003">
    <property type="protein sequence ID" value="SHO73431.1"/>
    <property type="molecule type" value="Genomic_DNA"/>
</dbReference>
<dbReference type="RefSeq" id="WP_073583564.1">
    <property type="nucleotide sequence ID" value="NZ_CBCSEA010000008.1"/>
</dbReference>